<feature type="repeat" description="WD" evidence="7">
    <location>
        <begin position="346"/>
        <end position="380"/>
    </location>
</feature>
<dbReference type="EMBL" id="ADFV01070190">
    <property type="status" value="NOT_ANNOTATED_CDS"/>
    <property type="molecule type" value="Genomic_DNA"/>
</dbReference>
<feature type="region of interest" description="Disordered" evidence="8">
    <location>
        <begin position="1"/>
        <end position="70"/>
    </location>
</feature>
<comment type="subcellular location">
    <subcellularLocation>
        <location evidence="1">Nucleus</location>
        <location evidence="1">Nucleolus</location>
    </subcellularLocation>
</comment>
<protein>
    <submittedName>
        <fullName evidence="9">UTP18 small subunit processome component</fullName>
    </submittedName>
</protein>
<dbReference type="PANTHER" id="PTHR18359:SF0">
    <property type="entry name" value="U3 SMALL NUCLEOLAR RNA-ASSOCIATED PROTEIN 18 HOMOLOG"/>
    <property type="match status" value="1"/>
</dbReference>
<evidence type="ECO:0000313" key="10">
    <source>
        <dbReference type="Proteomes" id="UP000001073"/>
    </source>
</evidence>
<dbReference type="EMBL" id="ADFV01070187">
    <property type="status" value="NOT_ANNOTATED_CDS"/>
    <property type="molecule type" value="Genomic_DNA"/>
</dbReference>
<evidence type="ECO:0000256" key="6">
    <source>
        <dbReference type="ARBA" id="ARBA00025767"/>
    </source>
</evidence>
<dbReference type="EMBL" id="ADFV01070186">
    <property type="status" value="NOT_ANNOTATED_CDS"/>
    <property type="molecule type" value="Genomic_DNA"/>
</dbReference>
<dbReference type="GO" id="GO:0005654">
    <property type="term" value="C:nucleoplasm"/>
    <property type="evidence" value="ECO:0007669"/>
    <property type="project" value="Ensembl"/>
</dbReference>
<dbReference type="SMART" id="SM00320">
    <property type="entry name" value="WD40"/>
    <property type="match status" value="6"/>
</dbReference>
<dbReference type="eggNOG" id="KOG2055">
    <property type="taxonomic scope" value="Eukaryota"/>
</dbReference>
<gene>
    <name evidence="9" type="primary">UTP18</name>
</gene>
<dbReference type="GeneTree" id="ENSGT00440000033919"/>
<dbReference type="Proteomes" id="UP000001073">
    <property type="component" value="Chromosome 14"/>
</dbReference>
<evidence type="ECO:0000256" key="3">
    <source>
        <dbReference type="ARBA" id="ARBA00022574"/>
    </source>
</evidence>
<feature type="region of interest" description="Disordered" evidence="8">
    <location>
        <begin position="193"/>
        <end position="219"/>
    </location>
</feature>
<dbReference type="InterPro" id="IPR036322">
    <property type="entry name" value="WD40_repeat_dom_sf"/>
</dbReference>
<keyword evidence="10" id="KW-1185">Reference proteome</keyword>
<dbReference type="Gene3D" id="2.130.10.10">
    <property type="entry name" value="YVTN repeat-like/Quinoprotein amine dehydrogenase"/>
    <property type="match status" value="2"/>
</dbReference>
<sequence length="517" mass="57820">MPPERRRRMKLDRRTRAKPKRKPGMRPDWKAGAAPGGPPQKPAPSSQRKPPARPSAAAAAIAVAAAEEERRLRQRNRLTLEEDKPAVERCLEELVFGDVENDEDALLRRLRGPRVQGHEDSGDSEVENEAKDNFPPQKKPVWVDEEDEDEEMVDMMNNRFRKDMMKNASESKLSKDNLKKRLKEEFQHAMGGVPAWAETTKRKTSSDDESEEDEDDLLQRTGNFISTSTSLPRGILKMKNCQHANAERPTVARISSVQFHPGAQIVMVAGLDNAVSLFQVDGKTNPKIQSIYLERFPIFKACFSANGEEVLATSTHSKVLYVYDMLAGKLIPVHQVRGSMKINGRVAASTFSSDSRKVYVSSGDGEVYVWDVNSRKCLNRFVDEGSLYGLSIATSRNGQYVACGSNCGVVNIYNQDSCLQETNPKPIKAIMNLVTGVTSLTFNPTTEILAIASEKMKEAVRLVHLPSCTVFSNFPVIKNKNISHVHTMDFSPRSGYFALGNEKGKALMYRLHHYSDF</sequence>
<dbReference type="GO" id="GO:0034388">
    <property type="term" value="C:Pwp2p-containing subcomplex of 90S preribosome"/>
    <property type="evidence" value="ECO:0007669"/>
    <property type="project" value="TreeGrafter"/>
</dbReference>
<dbReference type="HOGENOM" id="CLU_011055_3_1_1"/>
<accession>G1R8Z9</accession>
<dbReference type="GO" id="GO:0006364">
    <property type="term" value="P:rRNA processing"/>
    <property type="evidence" value="ECO:0007669"/>
    <property type="project" value="UniProtKB-KW"/>
</dbReference>
<feature type="region of interest" description="Disordered" evidence="8">
    <location>
        <begin position="110"/>
        <end position="149"/>
    </location>
</feature>
<reference evidence="9" key="2">
    <citation type="submission" date="2025-08" db="UniProtKB">
        <authorList>
            <consortium name="Ensembl"/>
        </authorList>
    </citation>
    <scope>IDENTIFICATION</scope>
</reference>
<dbReference type="GO" id="GO:0032040">
    <property type="term" value="C:small-subunit processome"/>
    <property type="evidence" value="ECO:0007669"/>
    <property type="project" value="Ensembl"/>
</dbReference>
<dbReference type="EMBL" id="ADFV01070189">
    <property type="status" value="NOT_ANNOTATED_CDS"/>
    <property type="molecule type" value="Genomic_DNA"/>
</dbReference>
<dbReference type="GO" id="GO:0042274">
    <property type="term" value="P:ribosomal small subunit biogenesis"/>
    <property type="evidence" value="ECO:0007669"/>
    <property type="project" value="Ensembl"/>
</dbReference>
<dbReference type="InterPro" id="IPR001680">
    <property type="entry name" value="WD40_rpt"/>
</dbReference>
<dbReference type="Pfam" id="PF00400">
    <property type="entry name" value="WD40"/>
    <property type="match status" value="1"/>
</dbReference>
<feature type="compositionally biased region" description="Basic residues" evidence="8">
    <location>
        <begin position="1"/>
        <end position="24"/>
    </location>
</feature>
<dbReference type="GO" id="GO:0031965">
    <property type="term" value="C:nuclear membrane"/>
    <property type="evidence" value="ECO:0007669"/>
    <property type="project" value="Ensembl"/>
</dbReference>
<evidence type="ECO:0000256" key="1">
    <source>
        <dbReference type="ARBA" id="ARBA00004604"/>
    </source>
</evidence>
<reference evidence="9" key="3">
    <citation type="submission" date="2025-09" db="UniProtKB">
        <authorList>
            <consortium name="Ensembl"/>
        </authorList>
    </citation>
    <scope>IDENTIFICATION</scope>
</reference>
<dbReference type="OMA" id="DLNRATY"/>
<comment type="similarity">
    <text evidence="6">Belongs to the WD repeat UTP18 family.</text>
</comment>
<keyword evidence="2" id="KW-0698">rRNA processing</keyword>
<evidence type="ECO:0000256" key="4">
    <source>
        <dbReference type="ARBA" id="ARBA00022737"/>
    </source>
</evidence>
<dbReference type="InterPro" id="IPR015943">
    <property type="entry name" value="WD40/YVTN_repeat-like_dom_sf"/>
</dbReference>
<feature type="compositionally biased region" description="Low complexity" evidence="8">
    <location>
        <begin position="43"/>
        <end position="65"/>
    </location>
</feature>
<dbReference type="STRING" id="61853.ENSNLEP00000009686"/>
<dbReference type="AlphaFoldDB" id="G1R8Z9"/>
<proteinExistence type="inferred from homology"/>
<dbReference type="InParanoid" id="G1R8Z9"/>
<evidence type="ECO:0000256" key="2">
    <source>
        <dbReference type="ARBA" id="ARBA00022552"/>
    </source>
</evidence>
<dbReference type="EMBL" id="ADFV01070188">
    <property type="status" value="NOT_ANNOTATED_CDS"/>
    <property type="molecule type" value="Genomic_DNA"/>
</dbReference>
<keyword evidence="3 7" id="KW-0853">WD repeat</keyword>
<feature type="compositionally biased region" description="Acidic residues" evidence="8">
    <location>
        <begin position="207"/>
        <end position="216"/>
    </location>
</feature>
<dbReference type="PANTHER" id="PTHR18359">
    <property type="entry name" value="WD-REPEAT PROTEIN-RELATED"/>
    <property type="match status" value="1"/>
</dbReference>
<keyword evidence="4" id="KW-0677">Repeat</keyword>
<dbReference type="Ensembl" id="ENSNLET00000010149.3">
    <property type="protein sequence ID" value="ENSNLEP00000009686.3"/>
    <property type="gene ID" value="ENSNLEG00000007941.3"/>
</dbReference>
<name>G1R8Z9_NOMLE</name>
<evidence type="ECO:0000313" key="9">
    <source>
        <dbReference type="Ensembl" id="ENSNLEP00000009686.3"/>
    </source>
</evidence>
<dbReference type="FunCoup" id="G1R8Z9">
    <property type="interactions" value="3658"/>
</dbReference>
<evidence type="ECO:0000256" key="5">
    <source>
        <dbReference type="ARBA" id="ARBA00023242"/>
    </source>
</evidence>
<keyword evidence="5" id="KW-0539">Nucleus</keyword>
<reference evidence="9 10" key="1">
    <citation type="submission" date="2012-10" db="EMBL/GenBank/DDBJ databases">
        <authorList>
            <consortium name="Gibbon Genome Sequencing Consortium"/>
        </authorList>
    </citation>
    <scope>NUCLEOTIDE SEQUENCE [LARGE SCALE GENOMIC DNA]</scope>
</reference>
<dbReference type="PROSITE" id="PS50082">
    <property type="entry name" value="WD_REPEATS_2"/>
    <property type="match status" value="1"/>
</dbReference>
<organism evidence="9 10">
    <name type="scientific">Nomascus leucogenys</name>
    <name type="common">Northern white-cheeked gibbon</name>
    <name type="synonym">Hylobates leucogenys</name>
    <dbReference type="NCBI Taxonomy" id="61853"/>
    <lineage>
        <taxon>Eukaryota</taxon>
        <taxon>Metazoa</taxon>
        <taxon>Chordata</taxon>
        <taxon>Craniata</taxon>
        <taxon>Vertebrata</taxon>
        <taxon>Euteleostomi</taxon>
        <taxon>Mammalia</taxon>
        <taxon>Eutheria</taxon>
        <taxon>Euarchontoglires</taxon>
        <taxon>Primates</taxon>
        <taxon>Haplorrhini</taxon>
        <taxon>Catarrhini</taxon>
        <taxon>Hylobatidae</taxon>
        <taxon>Nomascus</taxon>
    </lineage>
</organism>
<dbReference type="InterPro" id="IPR045161">
    <property type="entry name" value="Utp18"/>
</dbReference>
<evidence type="ECO:0000256" key="7">
    <source>
        <dbReference type="PROSITE-ProRule" id="PRU00221"/>
    </source>
</evidence>
<evidence type="ECO:0000256" key="8">
    <source>
        <dbReference type="SAM" id="MobiDB-lite"/>
    </source>
</evidence>
<dbReference type="SUPFAM" id="SSF50978">
    <property type="entry name" value="WD40 repeat-like"/>
    <property type="match status" value="1"/>
</dbReference>